<dbReference type="InterPro" id="IPR002136">
    <property type="entry name" value="Ribosomal_uL4"/>
</dbReference>
<dbReference type="GO" id="GO:0006412">
    <property type="term" value="P:translation"/>
    <property type="evidence" value="ECO:0007669"/>
    <property type="project" value="UniProtKB-UniRule"/>
</dbReference>
<comment type="caution">
    <text evidence="7">The sequence shown here is derived from an EMBL/GenBank/DDBJ whole genome shotgun (WGS) entry which is preliminary data.</text>
</comment>
<evidence type="ECO:0000256" key="2">
    <source>
        <dbReference type="ARBA" id="ARBA00022980"/>
    </source>
</evidence>
<keyword evidence="5" id="KW-0694">RNA-binding</keyword>
<comment type="function">
    <text evidence="5">One of the primary rRNA binding proteins, this protein initially binds near the 5'-end of the 23S rRNA. It is important during the early stages of 50S assembly. It makes multiple contacts with different domains of the 23S rRNA in the assembled 50S subunit and ribosome.</text>
</comment>
<comment type="function">
    <text evidence="5">Forms part of the polypeptide exit tunnel.</text>
</comment>
<keyword evidence="2 5" id="KW-0689">Ribosomal protein</keyword>
<dbReference type="GO" id="GO:0003735">
    <property type="term" value="F:structural constituent of ribosome"/>
    <property type="evidence" value="ECO:0007669"/>
    <property type="project" value="InterPro"/>
</dbReference>
<proteinExistence type="inferred from homology"/>
<organism evidence="7 8">
    <name type="scientific">candidate division TA06 bacterium B3_TA06</name>
    <dbReference type="NCBI Taxonomy" id="2012487"/>
    <lineage>
        <taxon>Bacteria</taxon>
        <taxon>Bacteria division TA06</taxon>
    </lineage>
</organism>
<dbReference type="Proteomes" id="UP000317778">
    <property type="component" value="Unassembled WGS sequence"/>
</dbReference>
<evidence type="ECO:0000313" key="8">
    <source>
        <dbReference type="Proteomes" id="UP000317778"/>
    </source>
</evidence>
<keyword evidence="5" id="KW-0699">rRNA-binding</keyword>
<feature type="region of interest" description="Disordered" evidence="6">
    <location>
        <begin position="75"/>
        <end position="98"/>
    </location>
</feature>
<keyword evidence="3 5" id="KW-0687">Ribonucleoprotein</keyword>
<dbReference type="GO" id="GO:0019843">
    <property type="term" value="F:rRNA binding"/>
    <property type="evidence" value="ECO:0007669"/>
    <property type="project" value="UniProtKB-UniRule"/>
</dbReference>
<dbReference type="GO" id="GO:0005840">
    <property type="term" value="C:ribosome"/>
    <property type="evidence" value="ECO:0007669"/>
    <property type="project" value="UniProtKB-KW"/>
</dbReference>
<dbReference type="PANTHER" id="PTHR10746">
    <property type="entry name" value="50S RIBOSOMAL PROTEIN L4"/>
    <property type="match status" value="1"/>
</dbReference>
<dbReference type="NCBIfam" id="TIGR03953">
    <property type="entry name" value="rplD_bact"/>
    <property type="match status" value="1"/>
</dbReference>
<evidence type="ECO:0000256" key="4">
    <source>
        <dbReference type="ARBA" id="ARBA00035244"/>
    </source>
</evidence>
<dbReference type="Pfam" id="PF00573">
    <property type="entry name" value="Ribosomal_L4"/>
    <property type="match status" value="1"/>
</dbReference>
<dbReference type="HAMAP" id="MF_01328_B">
    <property type="entry name" value="Ribosomal_uL4_B"/>
    <property type="match status" value="1"/>
</dbReference>
<dbReference type="PANTHER" id="PTHR10746:SF6">
    <property type="entry name" value="LARGE RIBOSOMAL SUBUNIT PROTEIN UL4M"/>
    <property type="match status" value="1"/>
</dbReference>
<evidence type="ECO:0000256" key="1">
    <source>
        <dbReference type="ARBA" id="ARBA00010528"/>
    </source>
</evidence>
<accession>A0A532V496</accession>
<dbReference type="SUPFAM" id="SSF52166">
    <property type="entry name" value="Ribosomal protein L4"/>
    <property type="match status" value="1"/>
</dbReference>
<dbReference type="EMBL" id="NJBO01000012">
    <property type="protein sequence ID" value="TKJ41989.1"/>
    <property type="molecule type" value="Genomic_DNA"/>
</dbReference>
<dbReference type="AlphaFoldDB" id="A0A532V496"/>
<sequence length="208" mass="23419">MKIKVLKADGNQAGTVEFPDEIFAAPVNETLLWEAVETYRANMRKGTAKTKSRGEVEGSSRKLFPQKHLGRARVGARRSPTRVHGGVAHGPTPRSYRKGLPAKMRRRALLEALKQKLQTGNVVVMEDIELEEPKTRFVVQALAPVREKESGSMLVVAREYSPELVRASRNIPALDLMTEADLNAYAVWRRQKLVLFKSACKPLVERYR</sequence>
<dbReference type="InterPro" id="IPR013005">
    <property type="entry name" value="Ribosomal_uL4-like"/>
</dbReference>
<evidence type="ECO:0000256" key="3">
    <source>
        <dbReference type="ARBA" id="ARBA00023274"/>
    </source>
</evidence>
<dbReference type="InterPro" id="IPR023574">
    <property type="entry name" value="Ribosomal_uL4_dom_sf"/>
</dbReference>
<evidence type="ECO:0000313" key="7">
    <source>
        <dbReference type="EMBL" id="TKJ41989.1"/>
    </source>
</evidence>
<comment type="similarity">
    <text evidence="1 5">Belongs to the universal ribosomal protein uL4 family.</text>
</comment>
<evidence type="ECO:0000256" key="5">
    <source>
        <dbReference type="HAMAP-Rule" id="MF_01328"/>
    </source>
</evidence>
<reference evidence="7 8" key="1">
    <citation type="submission" date="2017-06" db="EMBL/GenBank/DDBJ databases">
        <title>Novel microbial phyla capable of carbon fixation and sulfur reduction in deep-sea sediments.</title>
        <authorList>
            <person name="Huang J."/>
            <person name="Baker B."/>
            <person name="Wang Y."/>
        </authorList>
    </citation>
    <scope>NUCLEOTIDE SEQUENCE [LARGE SCALE GENOMIC DNA]</scope>
    <source>
        <strain evidence="7">B3_TA06</strain>
    </source>
</reference>
<dbReference type="Gene3D" id="3.40.1370.10">
    <property type="match status" value="1"/>
</dbReference>
<name>A0A532V496_UNCT6</name>
<comment type="subunit">
    <text evidence="5">Part of the 50S ribosomal subunit.</text>
</comment>
<evidence type="ECO:0000256" key="6">
    <source>
        <dbReference type="SAM" id="MobiDB-lite"/>
    </source>
</evidence>
<gene>
    <name evidence="5" type="primary">rplD</name>
    <name evidence="7" type="ORF">CEE36_08015</name>
</gene>
<protein>
    <recommendedName>
        <fullName evidence="4 5">Large ribosomal subunit protein uL4</fullName>
    </recommendedName>
</protein>
<dbReference type="GO" id="GO:1990904">
    <property type="term" value="C:ribonucleoprotein complex"/>
    <property type="evidence" value="ECO:0007669"/>
    <property type="project" value="UniProtKB-KW"/>
</dbReference>